<feature type="compositionally biased region" description="Basic and acidic residues" evidence="1">
    <location>
        <begin position="1"/>
        <end position="22"/>
    </location>
</feature>
<dbReference type="RefSeq" id="WP_230737023.1">
    <property type="nucleotide sequence ID" value="NZ_JAJNDB010000004.1"/>
</dbReference>
<dbReference type="EMBL" id="JAJNDB010000004">
    <property type="protein sequence ID" value="MCD2195694.1"/>
    <property type="molecule type" value="Genomic_DNA"/>
</dbReference>
<evidence type="ECO:0000313" key="2">
    <source>
        <dbReference type="EMBL" id="MCD2195694.1"/>
    </source>
</evidence>
<reference evidence="2 3" key="1">
    <citation type="submission" date="2021-11" db="EMBL/GenBank/DDBJ databases">
        <title>Draft genome sequence of Actinomycetospora sp. SF1 isolated from the rhizosphere soil.</title>
        <authorList>
            <person name="Duangmal K."/>
            <person name="Chantavorakit T."/>
        </authorList>
    </citation>
    <scope>NUCLEOTIDE SEQUENCE [LARGE SCALE GENOMIC DNA]</scope>
    <source>
        <strain evidence="2 3">TBRC 5722</strain>
    </source>
</reference>
<evidence type="ECO:0000313" key="3">
    <source>
        <dbReference type="Proteomes" id="UP001199469"/>
    </source>
</evidence>
<organism evidence="2 3">
    <name type="scientific">Actinomycetospora endophytica</name>
    <dbReference type="NCBI Taxonomy" id="2291215"/>
    <lineage>
        <taxon>Bacteria</taxon>
        <taxon>Bacillati</taxon>
        <taxon>Actinomycetota</taxon>
        <taxon>Actinomycetes</taxon>
        <taxon>Pseudonocardiales</taxon>
        <taxon>Pseudonocardiaceae</taxon>
        <taxon>Actinomycetospora</taxon>
    </lineage>
</organism>
<evidence type="ECO:0008006" key="4">
    <source>
        <dbReference type="Google" id="ProtNLM"/>
    </source>
</evidence>
<protein>
    <recommendedName>
        <fullName evidence="4">Helix-turn-helix protein</fullName>
    </recommendedName>
</protein>
<comment type="caution">
    <text evidence="2">The sequence shown here is derived from an EMBL/GenBank/DDBJ whole genome shotgun (WGS) entry which is preliminary data.</text>
</comment>
<name>A0ABS8PC14_9PSEU</name>
<gene>
    <name evidence="2" type="ORF">LQ327_20190</name>
</gene>
<dbReference type="Proteomes" id="UP001199469">
    <property type="component" value="Unassembled WGS sequence"/>
</dbReference>
<keyword evidence="3" id="KW-1185">Reference proteome</keyword>
<sequence length="73" mass="7987">MDRDDARTALEAAARKRDEARGAYDAADEDLRQAMRDADAVGVSHVEIARRAGVHRNTVARVVGDTGRRDPGR</sequence>
<accession>A0ABS8PC14</accession>
<feature type="region of interest" description="Disordered" evidence="1">
    <location>
        <begin position="1"/>
        <end position="23"/>
    </location>
</feature>
<proteinExistence type="predicted"/>
<evidence type="ECO:0000256" key="1">
    <source>
        <dbReference type="SAM" id="MobiDB-lite"/>
    </source>
</evidence>